<reference evidence="1" key="1">
    <citation type="submission" date="2023-10" db="EMBL/GenBank/DDBJ databases">
        <authorList>
            <person name="Rodriguez Cubillos JULIANA M."/>
            <person name="De Vega J."/>
        </authorList>
    </citation>
    <scope>NUCLEOTIDE SEQUENCE</scope>
</reference>
<dbReference type="Proteomes" id="UP001177021">
    <property type="component" value="Unassembled WGS sequence"/>
</dbReference>
<gene>
    <name evidence="1" type="ORF">MILVUS5_LOCUS9679</name>
</gene>
<sequence>MGRHSPSSRRHRSHRSISPPPPPPREKPQSSTRSTVLSRSGSPDAPPSHRSRSPSPRTKRLKRIQSERESKREHDRSHSGSRGRDSERETVERKERKRADNDDGSRGRDSERETVERKERKRADNDDDDSGRNGRSSRSKHERSPEQHHNGRSRHRSQSPHRHSSAAANSKPRDEVTNSRGAEMMNEEDDSIMKMKAAEEALEEKQKVKPSFELSGKLAAETNRVRGVTLLFNEPPEARKPDIKWRLYVFKTGEMLNEPLYIHRQSCYLFGRERRVADVPTDHPSCSKQHAVIQFRQIEKEQPDGTIVKQTRPYIMDLGSTNKTFVNDSPIEPQRYYELREQDTIKFGNSSREYVLLHENSAS</sequence>
<name>A0ACB0J6G7_TRIPR</name>
<evidence type="ECO:0000313" key="2">
    <source>
        <dbReference type="Proteomes" id="UP001177021"/>
    </source>
</evidence>
<protein>
    <submittedName>
        <fullName evidence="1">Uncharacterized protein</fullName>
    </submittedName>
</protein>
<accession>A0ACB0J6G7</accession>
<organism evidence="1 2">
    <name type="scientific">Trifolium pratense</name>
    <name type="common">Red clover</name>
    <dbReference type="NCBI Taxonomy" id="57577"/>
    <lineage>
        <taxon>Eukaryota</taxon>
        <taxon>Viridiplantae</taxon>
        <taxon>Streptophyta</taxon>
        <taxon>Embryophyta</taxon>
        <taxon>Tracheophyta</taxon>
        <taxon>Spermatophyta</taxon>
        <taxon>Magnoliopsida</taxon>
        <taxon>eudicotyledons</taxon>
        <taxon>Gunneridae</taxon>
        <taxon>Pentapetalae</taxon>
        <taxon>rosids</taxon>
        <taxon>fabids</taxon>
        <taxon>Fabales</taxon>
        <taxon>Fabaceae</taxon>
        <taxon>Papilionoideae</taxon>
        <taxon>50 kb inversion clade</taxon>
        <taxon>NPAAA clade</taxon>
        <taxon>Hologalegina</taxon>
        <taxon>IRL clade</taxon>
        <taxon>Trifolieae</taxon>
        <taxon>Trifolium</taxon>
    </lineage>
</organism>
<dbReference type="EMBL" id="CASHSV030000024">
    <property type="protein sequence ID" value="CAJ2639695.1"/>
    <property type="molecule type" value="Genomic_DNA"/>
</dbReference>
<proteinExistence type="predicted"/>
<comment type="caution">
    <text evidence="1">The sequence shown here is derived from an EMBL/GenBank/DDBJ whole genome shotgun (WGS) entry which is preliminary data.</text>
</comment>
<evidence type="ECO:0000313" key="1">
    <source>
        <dbReference type="EMBL" id="CAJ2639695.1"/>
    </source>
</evidence>
<keyword evidence="2" id="KW-1185">Reference proteome</keyword>